<dbReference type="KEGG" id="same:SAMCFNEI73_Ch1878"/>
<dbReference type="AlphaFoldDB" id="A0A1L3LM63"/>
<evidence type="ECO:0000313" key="1">
    <source>
        <dbReference type="EMBL" id="APG91167.1"/>
    </source>
</evidence>
<gene>
    <name evidence="1" type="ORF">SAMCFNEI73_Ch1878</name>
</gene>
<dbReference type="EMBL" id="CP013107">
    <property type="protein sequence ID" value="APG91167.1"/>
    <property type="molecule type" value="Genomic_DNA"/>
</dbReference>
<sequence>MDARQKLENKIIGAVVSAVANPAVPAQPGAVSPIAEAVTKKIAPEIIAATNNEPWWQSRVTLGAILAAAAGVLGLFGYAFPAEVQGKMIELIIALGPVIGAGIALYGRWAARKPIGE</sequence>
<dbReference type="RefSeq" id="WP_064253713.1">
    <property type="nucleotide sequence ID" value="NZ_CP013107.1"/>
</dbReference>
<accession>A0A1L3LM63</accession>
<organism evidence="1 2">
    <name type="scientific">Sinorhizobium americanum</name>
    <dbReference type="NCBI Taxonomy" id="194963"/>
    <lineage>
        <taxon>Bacteria</taxon>
        <taxon>Pseudomonadati</taxon>
        <taxon>Pseudomonadota</taxon>
        <taxon>Alphaproteobacteria</taxon>
        <taxon>Hyphomicrobiales</taxon>
        <taxon>Rhizobiaceae</taxon>
        <taxon>Sinorhizobium/Ensifer group</taxon>
        <taxon>Sinorhizobium</taxon>
    </lineage>
</organism>
<evidence type="ECO:0000313" key="2">
    <source>
        <dbReference type="Proteomes" id="UP000182306"/>
    </source>
</evidence>
<protein>
    <submittedName>
        <fullName evidence="1">Uncharacterized protein</fullName>
    </submittedName>
</protein>
<reference evidence="1 2" key="1">
    <citation type="submission" date="2015-10" db="EMBL/GenBank/DDBJ databases">
        <title>Genomic differences between typical nodule nitrogen-fixing rhizobial strains and those coming from bean seeds.</title>
        <authorList>
            <person name="Peralta H."/>
            <person name="Aguilar-Vera A."/>
            <person name="Diaz R."/>
            <person name="Mora Y."/>
            <person name="Martinez-Batallar G."/>
            <person name="Salazar E."/>
            <person name="Vargas-Lagunas C."/>
            <person name="Encarnacion S."/>
            <person name="Girard L."/>
            <person name="Mora J."/>
        </authorList>
    </citation>
    <scope>NUCLEOTIDE SEQUENCE [LARGE SCALE GENOMIC DNA]</scope>
    <source>
        <strain evidence="1 2">CFNEI 73</strain>
    </source>
</reference>
<dbReference type="OrthoDB" id="8401987at2"/>
<proteinExistence type="predicted"/>
<keyword evidence="2" id="KW-1185">Reference proteome</keyword>
<dbReference type="Proteomes" id="UP000182306">
    <property type="component" value="Chromosome"/>
</dbReference>
<dbReference type="STRING" id="194963.SAMCFNEI73_Ch1878"/>
<name>A0A1L3LM63_9HYPH</name>